<evidence type="ECO:0000256" key="2">
    <source>
        <dbReference type="ARBA" id="ARBA00022801"/>
    </source>
</evidence>
<dbReference type="PANTHER" id="PTHR46118">
    <property type="entry name" value="PROTEIN ABHD11"/>
    <property type="match status" value="1"/>
</dbReference>
<dbReference type="SUPFAM" id="SSF53474">
    <property type="entry name" value="alpha/beta-Hydrolases"/>
    <property type="match status" value="1"/>
</dbReference>
<dbReference type="FunFam" id="3.40.50.1820:FF:000039">
    <property type="entry name" value="Esterase ybfF"/>
    <property type="match status" value="1"/>
</dbReference>
<keyword evidence="2" id="KW-0378">Hydrolase</keyword>
<comment type="caution">
    <text evidence="4">The sequence shown here is derived from an EMBL/GenBank/DDBJ whole genome shotgun (WGS) entry which is preliminary data.</text>
</comment>
<gene>
    <name evidence="4" type="ORF">N7469_004653</name>
</gene>
<accession>A0A9W9P5G4</accession>
<name>A0A9W9P5G4_PENCI</name>
<reference evidence="4" key="1">
    <citation type="submission" date="2022-11" db="EMBL/GenBank/DDBJ databases">
        <authorList>
            <person name="Petersen C."/>
        </authorList>
    </citation>
    <scope>NUCLEOTIDE SEQUENCE</scope>
    <source>
        <strain evidence="4">IBT 23319</strain>
    </source>
</reference>
<organism evidence="4 5">
    <name type="scientific">Penicillium citrinum</name>
    <dbReference type="NCBI Taxonomy" id="5077"/>
    <lineage>
        <taxon>Eukaryota</taxon>
        <taxon>Fungi</taxon>
        <taxon>Dikarya</taxon>
        <taxon>Ascomycota</taxon>
        <taxon>Pezizomycotina</taxon>
        <taxon>Eurotiomycetes</taxon>
        <taxon>Eurotiomycetidae</taxon>
        <taxon>Eurotiales</taxon>
        <taxon>Aspergillaceae</taxon>
        <taxon>Penicillium</taxon>
    </lineage>
</organism>
<evidence type="ECO:0000313" key="5">
    <source>
        <dbReference type="Proteomes" id="UP001147733"/>
    </source>
</evidence>
<dbReference type="Proteomes" id="UP001147733">
    <property type="component" value="Unassembled WGS sequence"/>
</dbReference>
<dbReference type="InterPro" id="IPR029058">
    <property type="entry name" value="AB_hydrolase_fold"/>
</dbReference>
<evidence type="ECO:0000259" key="3">
    <source>
        <dbReference type="Pfam" id="PF00561"/>
    </source>
</evidence>
<sequence>MLFARTAFPVVRGVSGIRAFSTACVSRAELAYQVYGPEKEQATQDPILFLHGLFGSKQNNRSISKALARDLKRQIYCLDLRNHGQSFHAPEHNYGAMAEDVQEFIQQQKLDKCVLIGHSMGAKVAMTMALQTPERVSGLIPVDNAPVNAALKSDFPKYVRGMQHVENEKVKKQSEANKILEEYEESLGIRQFLLTNLVRSEEDGTYKFRVPLSVLGKSLDNMADFPFSQSDSIQYDGPALFVRGTKSQYVSDDVVPAIKKFFPSAQIADVNAGHWLISEKPEEFRQEGRIAVVKFLGSS</sequence>
<dbReference type="Pfam" id="PF00561">
    <property type="entry name" value="Abhydrolase_1"/>
    <property type="match status" value="1"/>
</dbReference>
<dbReference type="AlphaFoldDB" id="A0A9W9P5G4"/>
<evidence type="ECO:0000256" key="1">
    <source>
        <dbReference type="ARBA" id="ARBA00008645"/>
    </source>
</evidence>
<comment type="similarity">
    <text evidence="1">Belongs to the AB hydrolase superfamily.</text>
</comment>
<dbReference type="GO" id="GO:0017000">
    <property type="term" value="P:antibiotic biosynthetic process"/>
    <property type="evidence" value="ECO:0007669"/>
    <property type="project" value="UniProtKB-ARBA"/>
</dbReference>
<dbReference type="InterPro" id="IPR000073">
    <property type="entry name" value="AB_hydrolase_1"/>
</dbReference>
<dbReference type="RefSeq" id="XP_056502985.1">
    <property type="nucleotide sequence ID" value="XM_056643573.1"/>
</dbReference>
<evidence type="ECO:0000313" key="4">
    <source>
        <dbReference type="EMBL" id="KAJ5235485.1"/>
    </source>
</evidence>
<protein>
    <recommendedName>
        <fullName evidence="3">AB hydrolase-1 domain-containing protein</fullName>
    </recommendedName>
</protein>
<reference evidence="4" key="2">
    <citation type="journal article" date="2023" name="IMA Fungus">
        <title>Comparative genomic study of the Penicillium genus elucidates a diverse pangenome and 15 lateral gene transfer events.</title>
        <authorList>
            <person name="Petersen C."/>
            <person name="Sorensen T."/>
            <person name="Nielsen M.R."/>
            <person name="Sondergaard T.E."/>
            <person name="Sorensen J.L."/>
            <person name="Fitzpatrick D.A."/>
            <person name="Frisvad J.C."/>
            <person name="Nielsen K.L."/>
        </authorList>
    </citation>
    <scope>NUCLEOTIDE SEQUENCE</scope>
    <source>
        <strain evidence="4">IBT 23319</strain>
    </source>
</reference>
<dbReference type="GO" id="GO:0005739">
    <property type="term" value="C:mitochondrion"/>
    <property type="evidence" value="ECO:0007669"/>
    <property type="project" value="TreeGrafter"/>
</dbReference>
<dbReference type="GeneID" id="81382740"/>
<feature type="domain" description="AB hydrolase-1" evidence="3">
    <location>
        <begin position="46"/>
        <end position="281"/>
    </location>
</feature>
<dbReference type="Gene3D" id="3.40.50.1820">
    <property type="entry name" value="alpha/beta hydrolase"/>
    <property type="match status" value="1"/>
</dbReference>
<dbReference type="EMBL" id="JAPQKT010000003">
    <property type="protein sequence ID" value="KAJ5235485.1"/>
    <property type="molecule type" value="Genomic_DNA"/>
</dbReference>
<proteinExistence type="inferred from homology"/>
<keyword evidence="5" id="KW-1185">Reference proteome</keyword>
<dbReference type="OrthoDB" id="8119704at2759"/>
<dbReference type="PANTHER" id="PTHR46118:SF4">
    <property type="entry name" value="PROTEIN ABHD11"/>
    <property type="match status" value="1"/>
</dbReference>
<dbReference type="GO" id="GO:0052689">
    <property type="term" value="F:carboxylic ester hydrolase activity"/>
    <property type="evidence" value="ECO:0007669"/>
    <property type="project" value="TreeGrafter"/>
</dbReference>
<dbReference type="GO" id="GO:0072330">
    <property type="term" value="P:monocarboxylic acid biosynthetic process"/>
    <property type="evidence" value="ECO:0007669"/>
    <property type="project" value="UniProtKB-ARBA"/>
</dbReference>